<keyword evidence="4" id="KW-1185">Reference proteome</keyword>
<proteinExistence type="predicted"/>
<evidence type="ECO:0000313" key="3">
    <source>
        <dbReference type="EMBL" id="MCJ2185755.1"/>
    </source>
</evidence>
<feature type="signal peptide" evidence="1">
    <location>
        <begin position="1"/>
        <end position="25"/>
    </location>
</feature>
<name>A0ABT0BL15_9SPHN</name>
<dbReference type="InterPro" id="IPR013096">
    <property type="entry name" value="Cupin_2"/>
</dbReference>
<keyword evidence="1" id="KW-0732">Signal</keyword>
<dbReference type="EMBL" id="JALHLG010000003">
    <property type="protein sequence ID" value="MCJ2185755.1"/>
    <property type="molecule type" value="Genomic_DNA"/>
</dbReference>
<reference evidence="3 4" key="1">
    <citation type="submission" date="2022-04" db="EMBL/GenBank/DDBJ databases">
        <title>Identification of a novel bacterium isolated from mangrove sediments.</title>
        <authorList>
            <person name="Pan X."/>
        </authorList>
    </citation>
    <scope>NUCLEOTIDE SEQUENCE [LARGE SCALE GENOMIC DNA]</scope>
    <source>
        <strain evidence="3 4">B2638</strain>
    </source>
</reference>
<evidence type="ECO:0000259" key="2">
    <source>
        <dbReference type="Pfam" id="PF07883"/>
    </source>
</evidence>
<dbReference type="PANTHER" id="PTHR43698:SF1">
    <property type="entry name" value="BLL4564 PROTEIN"/>
    <property type="match status" value="1"/>
</dbReference>
<dbReference type="Pfam" id="PF07883">
    <property type="entry name" value="Cupin_2"/>
    <property type="match status" value="1"/>
</dbReference>
<feature type="chain" id="PRO_5045405134" evidence="1">
    <location>
        <begin position="26"/>
        <end position="159"/>
    </location>
</feature>
<sequence>MKKQIMALCLSLTGGLAGLAPSAYAGDPVNPADAKVIVGPAAVFTGKTYVRLLTRPTAPGQAGTALVTFEPGARSNWHTHPAGQTLYVTQGCGWTQEEGGPVQRICAGDMVYVKPGVRHWHGATASETMTHLAITEVLNGKNVEWMEPVSDAQFHGPDD</sequence>
<gene>
    <name evidence="3" type="ORF">MTR66_02875</name>
</gene>
<dbReference type="InterPro" id="IPR047263">
    <property type="entry name" value="HNL-like_cupin"/>
</dbReference>
<dbReference type="InterPro" id="IPR011051">
    <property type="entry name" value="RmlC_Cupin_sf"/>
</dbReference>
<accession>A0ABT0BL15</accession>
<dbReference type="PANTHER" id="PTHR43698">
    <property type="entry name" value="RIBD C-TERMINAL DOMAIN CONTAINING PROTEIN"/>
    <property type="match status" value="1"/>
</dbReference>
<feature type="domain" description="Cupin type-2" evidence="2">
    <location>
        <begin position="66"/>
        <end position="134"/>
    </location>
</feature>
<dbReference type="Gene3D" id="2.60.120.10">
    <property type="entry name" value="Jelly Rolls"/>
    <property type="match status" value="1"/>
</dbReference>
<dbReference type="InterPro" id="IPR014710">
    <property type="entry name" value="RmlC-like_jellyroll"/>
</dbReference>
<comment type="caution">
    <text evidence="3">The sequence shown here is derived from an EMBL/GenBank/DDBJ whole genome shotgun (WGS) entry which is preliminary data.</text>
</comment>
<dbReference type="RefSeq" id="WP_243917718.1">
    <property type="nucleotide sequence ID" value="NZ_JALHLG010000003.1"/>
</dbReference>
<dbReference type="CDD" id="cd02233">
    <property type="entry name" value="cupin_HNL-like"/>
    <property type="match status" value="1"/>
</dbReference>
<evidence type="ECO:0000256" key="1">
    <source>
        <dbReference type="SAM" id="SignalP"/>
    </source>
</evidence>
<dbReference type="Proteomes" id="UP001202281">
    <property type="component" value="Unassembled WGS sequence"/>
</dbReference>
<protein>
    <submittedName>
        <fullName evidence="3">Cupin domain-containing protein</fullName>
    </submittedName>
</protein>
<dbReference type="SUPFAM" id="SSF51182">
    <property type="entry name" value="RmlC-like cupins"/>
    <property type="match status" value="1"/>
</dbReference>
<evidence type="ECO:0000313" key="4">
    <source>
        <dbReference type="Proteomes" id="UP001202281"/>
    </source>
</evidence>
<organism evidence="3 4">
    <name type="scientific">Novosphingobium beihaiensis</name>
    <dbReference type="NCBI Taxonomy" id="2930389"/>
    <lineage>
        <taxon>Bacteria</taxon>
        <taxon>Pseudomonadati</taxon>
        <taxon>Pseudomonadota</taxon>
        <taxon>Alphaproteobacteria</taxon>
        <taxon>Sphingomonadales</taxon>
        <taxon>Sphingomonadaceae</taxon>
        <taxon>Novosphingobium</taxon>
    </lineage>
</organism>